<dbReference type="PRINTS" id="PR00111">
    <property type="entry name" value="ABHYDROLASE"/>
</dbReference>
<gene>
    <name evidence="2" type="primary">bchO</name>
    <name evidence="2" type="ORF">ACFTOW_10665</name>
</gene>
<dbReference type="RefSeq" id="WP_379915463.1">
    <property type="nucleotide sequence ID" value="NZ_JBHUDD010000056.1"/>
</dbReference>
<dbReference type="PANTHER" id="PTHR43689:SF8">
    <property type="entry name" value="ALPHA_BETA-HYDROLASES SUPERFAMILY PROTEIN"/>
    <property type="match status" value="1"/>
</dbReference>
<comment type="caution">
    <text evidence="2">The sequence shown here is derived from an EMBL/GenBank/DDBJ whole genome shotgun (WGS) entry which is preliminary data.</text>
</comment>
<sequence>MDWPRDLTGWPLAEQSSRIACRPHRWHVQQMGDGPVILLIHGAGGATHSWRDVMPLLAKQARVIALDLPGQGFTQAGTRARSGMMQTAEDIAALCAQEGWQPTAIVGHSAGAAVALRLSQIVLSPRGQAPDVVGINPALDKFDGIAGWLFPVLAKALALNPLTPLLFTLGGASDRRTRQLIERTGSTLTDEGYRLYSRLMGDRGHVGGTLQMMASWQLDALIADLPGITARCLFLAGETDSAVPVKVAQRAGASIPGAVVETLPDLGHLAHEEAPDLVAGRILSFVNSGQSDSVSRNA</sequence>
<evidence type="ECO:0000313" key="3">
    <source>
        <dbReference type="Proteomes" id="UP001597186"/>
    </source>
</evidence>
<organism evidence="2 3">
    <name type="scientific">Lacimonas salitolerans</name>
    <dbReference type="NCBI Taxonomy" id="1323750"/>
    <lineage>
        <taxon>Bacteria</taxon>
        <taxon>Pseudomonadati</taxon>
        <taxon>Pseudomonadota</taxon>
        <taxon>Alphaproteobacteria</taxon>
        <taxon>Rhodobacterales</taxon>
        <taxon>Paracoccaceae</taxon>
        <taxon>Lacimonas</taxon>
    </lineage>
</organism>
<dbReference type="InterPro" id="IPR029058">
    <property type="entry name" value="AB_hydrolase_fold"/>
</dbReference>
<dbReference type="InterPro" id="IPR000639">
    <property type="entry name" value="Epox_hydrolase-like"/>
</dbReference>
<evidence type="ECO:0000313" key="2">
    <source>
        <dbReference type="EMBL" id="MFD1509866.1"/>
    </source>
</evidence>
<reference evidence="3" key="1">
    <citation type="journal article" date="2019" name="Int. J. Syst. Evol. Microbiol.">
        <title>The Global Catalogue of Microorganisms (GCM) 10K type strain sequencing project: providing services to taxonomists for standard genome sequencing and annotation.</title>
        <authorList>
            <consortium name="The Broad Institute Genomics Platform"/>
            <consortium name="The Broad Institute Genome Sequencing Center for Infectious Disease"/>
            <person name="Wu L."/>
            <person name="Ma J."/>
        </authorList>
    </citation>
    <scope>NUCLEOTIDE SEQUENCE [LARGE SCALE GENOMIC DNA]</scope>
    <source>
        <strain evidence="3">CGMCC 1.12477</strain>
    </source>
</reference>
<dbReference type="InterPro" id="IPR000073">
    <property type="entry name" value="AB_hydrolase_1"/>
</dbReference>
<dbReference type="PRINTS" id="PR00412">
    <property type="entry name" value="EPOXHYDRLASE"/>
</dbReference>
<keyword evidence="3" id="KW-1185">Reference proteome</keyword>
<dbReference type="InterPro" id="IPR017497">
    <property type="entry name" value="BchO"/>
</dbReference>
<name>A0ABW4EHD6_9RHOB</name>
<evidence type="ECO:0000259" key="1">
    <source>
        <dbReference type="Pfam" id="PF00561"/>
    </source>
</evidence>
<dbReference type="Pfam" id="PF00561">
    <property type="entry name" value="Abhydrolase_1"/>
    <property type="match status" value="1"/>
</dbReference>
<dbReference type="PANTHER" id="PTHR43689">
    <property type="entry name" value="HYDROLASE"/>
    <property type="match status" value="1"/>
</dbReference>
<dbReference type="EMBL" id="JBHUDD010000056">
    <property type="protein sequence ID" value="MFD1509866.1"/>
    <property type="molecule type" value="Genomic_DNA"/>
</dbReference>
<protein>
    <submittedName>
        <fullName evidence="2">Alpha/beta fold hydrolase BchO</fullName>
    </submittedName>
</protein>
<keyword evidence="2" id="KW-0378">Hydrolase</keyword>
<dbReference type="SUPFAM" id="SSF53474">
    <property type="entry name" value="alpha/beta-Hydrolases"/>
    <property type="match status" value="1"/>
</dbReference>
<dbReference type="GO" id="GO:0016787">
    <property type="term" value="F:hydrolase activity"/>
    <property type="evidence" value="ECO:0007669"/>
    <property type="project" value="UniProtKB-KW"/>
</dbReference>
<feature type="domain" description="AB hydrolase-1" evidence="1">
    <location>
        <begin position="35"/>
        <end position="275"/>
    </location>
</feature>
<dbReference type="NCBIfam" id="TIGR03056">
    <property type="entry name" value="bchO_mg_che_rel"/>
    <property type="match status" value="1"/>
</dbReference>
<proteinExistence type="predicted"/>
<dbReference type="Gene3D" id="3.40.50.1820">
    <property type="entry name" value="alpha/beta hydrolase"/>
    <property type="match status" value="1"/>
</dbReference>
<accession>A0ABW4EHD6</accession>
<dbReference type="Proteomes" id="UP001597186">
    <property type="component" value="Unassembled WGS sequence"/>
</dbReference>